<feature type="domain" description="Methyl-accepting transducer" evidence="7">
    <location>
        <begin position="332"/>
        <end position="561"/>
    </location>
</feature>
<keyword evidence="6" id="KW-0812">Transmembrane</keyword>
<keyword evidence="9" id="KW-1185">Reference proteome</keyword>
<organism evidence="8 9">
    <name type="scientific">Kushneria pakistanensis</name>
    <dbReference type="NCBI Taxonomy" id="1508770"/>
    <lineage>
        <taxon>Bacteria</taxon>
        <taxon>Pseudomonadati</taxon>
        <taxon>Pseudomonadota</taxon>
        <taxon>Gammaproteobacteria</taxon>
        <taxon>Oceanospirillales</taxon>
        <taxon>Halomonadaceae</taxon>
        <taxon>Kushneria</taxon>
    </lineage>
</organism>
<evidence type="ECO:0000313" key="9">
    <source>
        <dbReference type="Proteomes" id="UP000604243"/>
    </source>
</evidence>
<dbReference type="CDD" id="cd11386">
    <property type="entry name" value="MCP_signal"/>
    <property type="match status" value="1"/>
</dbReference>
<evidence type="ECO:0000313" key="8">
    <source>
        <dbReference type="EMBL" id="GHC33026.1"/>
    </source>
</evidence>
<dbReference type="SMART" id="SM00283">
    <property type="entry name" value="MA"/>
    <property type="match status" value="1"/>
</dbReference>
<dbReference type="PANTHER" id="PTHR43531">
    <property type="entry name" value="PROTEIN ICFG"/>
    <property type="match status" value="1"/>
</dbReference>
<evidence type="ECO:0000256" key="1">
    <source>
        <dbReference type="ARBA" id="ARBA00022481"/>
    </source>
</evidence>
<name>A0ABQ3FPK7_9GAMM</name>
<reference evidence="9" key="1">
    <citation type="journal article" date="2019" name="Int. J. Syst. Evol. Microbiol.">
        <title>The Global Catalogue of Microorganisms (GCM) 10K type strain sequencing project: providing services to taxonomists for standard genome sequencing and annotation.</title>
        <authorList>
            <consortium name="The Broad Institute Genomics Platform"/>
            <consortium name="The Broad Institute Genome Sequencing Center for Infectious Disease"/>
            <person name="Wu L."/>
            <person name="Ma J."/>
        </authorList>
    </citation>
    <scope>NUCLEOTIDE SEQUENCE [LARGE SCALE GENOMIC DNA]</scope>
    <source>
        <strain evidence="9">KCTC 42082</strain>
    </source>
</reference>
<dbReference type="PANTHER" id="PTHR43531:SF14">
    <property type="entry name" value="METHYL-ACCEPTING CHEMOTAXIS PROTEIN I-RELATED"/>
    <property type="match status" value="1"/>
</dbReference>
<keyword evidence="1" id="KW-0488">Methylation</keyword>
<dbReference type="Gene3D" id="1.10.287.950">
    <property type="entry name" value="Methyl-accepting chemotaxis protein"/>
    <property type="match status" value="1"/>
</dbReference>
<dbReference type="InterPro" id="IPR051310">
    <property type="entry name" value="MCP_chemotaxis"/>
</dbReference>
<comment type="caution">
    <text evidence="8">The sequence shown here is derived from an EMBL/GenBank/DDBJ whole genome shotgun (WGS) entry which is preliminary data.</text>
</comment>
<keyword evidence="6" id="KW-1133">Transmembrane helix</keyword>
<comment type="similarity">
    <text evidence="3">Belongs to the methyl-accepting chemotaxis (MCP) protein family.</text>
</comment>
<dbReference type="EMBL" id="BMZM01000004">
    <property type="protein sequence ID" value="GHC33026.1"/>
    <property type="molecule type" value="Genomic_DNA"/>
</dbReference>
<gene>
    <name evidence="8" type="ORF">GCM10010082_29480</name>
</gene>
<dbReference type="Proteomes" id="UP000604243">
    <property type="component" value="Unassembled WGS sequence"/>
</dbReference>
<keyword evidence="2 4" id="KW-0807">Transducer</keyword>
<accession>A0ABQ3FPK7</accession>
<feature type="transmembrane region" description="Helical" evidence="6">
    <location>
        <begin position="29"/>
        <end position="52"/>
    </location>
</feature>
<dbReference type="Pfam" id="PF00015">
    <property type="entry name" value="MCPsignal"/>
    <property type="match status" value="1"/>
</dbReference>
<protein>
    <submittedName>
        <fullName evidence="8">Methyl-accepting chemotaxis protein</fullName>
    </submittedName>
</protein>
<evidence type="ECO:0000259" key="7">
    <source>
        <dbReference type="PROSITE" id="PS50111"/>
    </source>
</evidence>
<evidence type="ECO:0000256" key="6">
    <source>
        <dbReference type="SAM" id="Phobius"/>
    </source>
</evidence>
<proteinExistence type="inferred from homology"/>
<dbReference type="InterPro" id="IPR004089">
    <property type="entry name" value="MCPsignal_dom"/>
</dbReference>
<feature type="region of interest" description="Disordered" evidence="5">
    <location>
        <begin position="336"/>
        <end position="361"/>
    </location>
</feature>
<sequence>MPILFYLQIVSLLNNGTYSEPNMKIKKAISVKAVFVSLFAVVAVVSLLILLASYMTKKQGLQVDAANSGRYESYLLASELRQNSLTLTRLARNYVVTGEEKWAKQYQEVIDIAGGNAPHPKNYNRIYWEFRAADITPQGGVEEPRALLDRMRDEGFTDQELSLLAESQRRSQDLVVTETRAMELTARANALSGDERQAAREQAINLMFNAEYNRNAAHIMEPINQFYAMLDARTNGAVMTAEASRNFWSGAVLFLSALLSITVALLLWGGYRIIIGQLGAEPAVVSSLVNQVARGDLSEDFSTRNLRANSLMDSLAKMQRSLSDVVSTVRSSSENVATGSSQIASGNMDLSQRTEEQASNLQQTAASMEEISSVVKNTEETAKQAVKLAIGASNVATQGGEVVERVESMMSEIQASSRKISDIIGVIDEIAFQTNLLALNASVEAARAGEQGRGFAVVANEVRNLAQRSASSAQEIRALITDSVSKVEAGGKLVNEAGATMQDLVSHVQNVTSMMNEISVATTEQTTGIRQVSDALMQLETVTQQNAALVEEAAAAADSLDNQSNKLVQAVSVFKLKEGTSNTARYSSPA</sequence>
<evidence type="ECO:0000256" key="5">
    <source>
        <dbReference type="SAM" id="MobiDB-lite"/>
    </source>
</evidence>
<evidence type="ECO:0000256" key="2">
    <source>
        <dbReference type="ARBA" id="ARBA00023224"/>
    </source>
</evidence>
<dbReference type="PROSITE" id="PS50111">
    <property type="entry name" value="CHEMOTAXIS_TRANSDUC_2"/>
    <property type="match status" value="1"/>
</dbReference>
<evidence type="ECO:0000256" key="4">
    <source>
        <dbReference type="PROSITE-ProRule" id="PRU00284"/>
    </source>
</evidence>
<dbReference type="InterPro" id="IPR004090">
    <property type="entry name" value="Chemotax_Me-accpt_rcpt"/>
</dbReference>
<evidence type="ECO:0000256" key="3">
    <source>
        <dbReference type="ARBA" id="ARBA00029447"/>
    </source>
</evidence>
<feature type="transmembrane region" description="Helical" evidence="6">
    <location>
        <begin position="247"/>
        <end position="271"/>
    </location>
</feature>
<dbReference type="PRINTS" id="PR00260">
    <property type="entry name" value="CHEMTRNSDUCR"/>
</dbReference>
<keyword evidence="6" id="KW-0472">Membrane</keyword>
<dbReference type="SUPFAM" id="SSF58104">
    <property type="entry name" value="Methyl-accepting chemotaxis protein (MCP) signaling domain"/>
    <property type="match status" value="1"/>
</dbReference>